<dbReference type="Proteomes" id="UP000006158">
    <property type="component" value="Chromosome"/>
</dbReference>
<dbReference type="PATRIC" id="fig|246196.56.peg.6701"/>
<dbReference type="KEGG" id="msg:MSMEI_6569"/>
<sequence length="128" mass="14732">MYRCSWCRQSSVIVGACRTKVSRHPFSSADTTFRQASTRTFPDGMRFRREGVGTRRSMEDNWEVVIADPDSQGEPRDEEVLMRGAEDEARRVYIDRTAEAADRGHAYVKLRRDGTDVETWPQLTGWTV</sequence>
<protein>
    <submittedName>
        <fullName evidence="1">Uncharacterized protein</fullName>
    </submittedName>
</protein>
<dbReference type="AlphaFoldDB" id="I7FNY6"/>
<evidence type="ECO:0000313" key="1">
    <source>
        <dbReference type="EMBL" id="AFP42995.1"/>
    </source>
</evidence>
<organism evidence="1 2">
    <name type="scientific">Mycolicibacterium smegmatis (strain ATCC 700084 / mc(2)155)</name>
    <name type="common">Mycobacterium smegmatis</name>
    <dbReference type="NCBI Taxonomy" id="246196"/>
    <lineage>
        <taxon>Bacteria</taxon>
        <taxon>Bacillati</taxon>
        <taxon>Actinomycetota</taxon>
        <taxon>Actinomycetes</taxon>
        <taxon>Mycobacteriales</taxon>
        <taxon>Mycobacteriaceae</taxon>
        <taxon>Mycolicibacterium</taxon>
    </lineage>
</organism>
<reference evidence="1 2" key="2">
    <citation type="journal article" date="2009" name="Genome Res.">
        <title>Ortho-proteogenomics: multiple proteomes investigation through orthology and a new MS-based protocol.</title>
        <authorList>
            <person name="Gallien S."/>
            <person name="Perrodou E."/>
            <person name="Carapito C."/>
            <person name="Deshayes C."/>
            <person name="Reyrat J.M."/>
            <person name="Van Dorsselaer A."/>
            <person name="Poch O."/>
            <person name="Schaeffer C."/>
            <person name="Lecompte O."/>
        </authorList>
    </citation>
    <scope>NUCLEOTIDE SEQUENCE [LARGE SCALE GENOMIC DNA]</scope>
    <source>
        <strain evidence="2">ATCC 700084 / mc(2)155</strain>
    </source>
</reference>
<name>I7FNY6_MYCS2</name>
<dbReference type="EMBL" id="CP001663">
    <property type="protein sequence ID" value="AFP42995.1"/>
    <property type="molecule type" value="Genomic_DNA"/>
</dbReference>
<evidence type="ECO:0000313" key="2">
    <source>
        <dbReference type="Proteomes" id="UP000006158"/>
    </source>
</evidence>
<proteinExistence type="predicted"/>
<gene>
    <name evidence="1" type="ordered locus">MSMEI_6569</name>
</gene>
<accession>I7FNY6</accession>
<reference evidence="1 2" key="1">
    <citation type="journal article" date="2007" name="Genome Biol.">
        <title>Interrupted coding sequences in Mycobacterium smegmatis: authentic mutations or sequencing errors?</title>
        <authorList>
            <person name="Deshayes C."/>
            <person name="Perrodou E."/>
            <person name="Gallien S."/>
            <person name="Euphrasie D."/>
            <person name="Schaeffer C."/>
            <person name="Van-Dorsselaer A."/>
            <person name="Poch O."/>
            <person name="Lecompte O."/>
            <person name="Reyrat J.M."/>
        </authorList>
    </citation>
    <scope>NUCLEOTIDE SEQUENCE [LARGE SCALE GENOMIC DNA]</scope>
    <source>
        <strain evidence="2">ATCC 700084 / mc(2)155</strain>
    </source>
</reference>